<proteinExistence type="predicted"/>
<dbReference type="STRING" id="1855383.SAMN05216548_113125"/>
<sequence>MAATTTGKLFDPRPQSNSGRSSTDVSVEWLKNWAASHVTAPMGEGAVSAETLAKDVEADAVGHGLYLKSAMRALGYKNLVDFMLDELEAADQANA</sequence>
<feature type="compositionally biased region" description="Polar residues" evidence="1">
    <location>
        <begin position="14"/>
        <end position="23"/>
    </location>
</feature>
<dbReference type="AlphaFoldDB" id="A0A1H9MJJ6"/>
<accession>A0A1H9MJJ6</accession>
<evidence type="ECO:0000313" key="3">
    <source>
        <dbReference type="Proteomes" id="UP000199647"/>
    </source>
</evidence>
<dbReference type="EMBL" id="FOFG01000013">
    <property type="protein sequence ID" value="SER23333.1"/>
    <property type="molecule type" value="Genomic_DNA"/>
</dbReference>
<dbReference type="RefSeq" id="WP_092498357.1">
    <property type="nucleotide sequence ID" value="NZ_FOFG01000013.1"/>
</dbReference>
<reference evidence="2 3" key="1">
    <citation type="submission" date="2016-10" db="EMBL/GenBank/DDBJ databases">
        <authorList>
            <person name="de Groot N.N."/>
        </authorList>
    </citation>
    <scope>NUCLEOTIDE SEQUENCE [LARGE SCALE GENOMIC DNA]</scope>
    <source>
        <strain evidence="2 3">A52C2</strain>
    </source>
</reference>
<dbReference type="Proteomes" id="UP000199647">
    <property type="component" value="Unassembled WGS sequence"/>
</dbReference>
<evidence type="ECO:0000313" key="2">
    <source>
        <dbReference type="EMBL" id="SER23333.1"/>
    </source>
</evidence>
<name>A0A1H9MJJ6_9HYPH</name>
<keyword evidence="3" id="KW-1185">Reference proteome</keyword>
<gene>
    <name evidence="2" type="ORF">SAMN05216548_113125</name>
</gene>
<feature type="region of interest" description="Disordered" evidence="1">
    <location>
        <begin position="1"/>
        <end position="23"/>
    </location>
</feature>
<evidence type="ECO:0000256" key="1">
    <source>
        <dbReference type="SAM" id="MobiDB-lite"/>
    </source>
</evidence>
<organism evidence="2 3">
    <name type="scientific">Faunimonas pinastri</name>
    <dbReference type="NCBI Taxonomy" id="1855383"/>
    <lineage>
        <taxon>Bacteria</taxon>
        <taxon>Pseudomonadati</taxon>
        <taxon>Pseudomonadota</taxon>
        <taxon>Alphaproteobacteria</taxon>
        <taxon>Hyphomicrobiales</taxon>
        <taxon>Afifellaceae</taxon>
        <taxon>Faunimonas</taxon>
    </lineage>
</organism>
<protein>
    <submittedName>
        <fullName evidence="2">Uncharacterized protein</fullName>
    </submittedName>
</protein>